<keyword evidence="1 8" id="KW-0808">Transferase</keyword>
<comment type="caution">
    <text evidence="8">The sequence shown here is derived from an EMBL/GenBank/DDBJ whole genome shotgun (WGS) entry which is preliminary data.</text>
</comment>
<feature type="compositionally biased region" description="Low complexity" evidence="6">
    <location>
        <begin position="417"/>
        <end position="430"/>
    </location>
</feature>
<dbReference type="PANTHER" id="PTHR48016:SF4">
    <property type="entry name" value="PROTEIN KINASE DOMAIN-CONTAINING PROTEIN"/>
    <property type="match status" value="1"/>
</dbReference>
<dbReference type="EMBL" id="JANBPU010000128">
    <property type="protein sequence ID" value="KAJ1915825.1"/>
    <property type="molecule type" value="Genomic_DNA"/>
</dbReference>
<evidence type="ECO:0000313" key="9">
    <source>
        <dbReference type="Proteomes" id="UP001150538"/>
    </source>
</evidence>
<dbReference type="PROSITE" id="PS00107">
    <property type="entry name" value="PROTEIN_KINASE_ATP"/>
    <property type="match status" value="1"/>
</dbReference>
<dbReference type="GO" id="GO:0005737">
    <property type="term" value="C:cytoplasm"/>
    <property type="evidence" value="ECO:0007669"/>
    <property type="project" value="TreeGrafter"/>
</dbReference>
<dbReference type="InterPro" id="IPR000719">
    <property type="entry name" value="Prot_kinase_dom"/>
</dbReference>
<dbReference type="OrthoDB" id="8693905at2759"/>
<keyword evidence="4 5" id="KW-0067">ATP-binding</keyword>
<dbReference type="SUPFAM" id="SSF56112">
    <property type="entry name" value="Protein kinase-like (PK-like)"/>
    <property type="match status" value="1"/>
</dbReference>
<dbReference type="GO" id="GO:0004709">
    <property type="term" value="F:MAP kinase kinase kinase activity"/>
    <property type="evidence" value="ECO:0007669"/>
    <property type="project" value="TreeGrafter"/>
</dbReference>
<protein>
    <submittedName>
        <fullName evidence="8">Protein kinase of the Mitotic Exit Network</fullName>
        <ecNumber evidence="8">2.7.11.1</ecNumber>
    </submittedName>
</protein>
<dbReference type="InterPro" id="IPR016024">
    <property type="entry name" value="ARM-type_fold"/>
</dbReference>
<feature type="compositionally biased region" description="Low complexity" evidence="6">
    <location>
        <begin position="385"/>
        <end position="394"/>
    </location>
</feature>
<feature type="domain" description="Protein kinase" evidence="7">
    <location>
        <begin position="14"/>
        <end position="263"/>
    </location>
</feature>
<keyword evidence="3 8" id="KW-0418">Kinase</keyword>
<dbReference type="EC" id="2.7.11.1" evidence="8"/>
<dbReference type="Gene3D" id="1.25.10.10">
    <property type="entry name" value="Leucine-rich Repeat Variant"/>
    <property type="match status" value="1"/>
</dbReference>
<feature type="binding site" evidence="5">
    <location>
        <position position="43"/>
    </location>
    <ligand>
        <name>ATP</name>
        <dbReference type="ChEBI" id="CHEBI:30616"/>
    </ligand>
</feature>
<dbReference type="CDD" id="cd06627">
    <property type="entry name" value="STKc_Cdc7_like"/>
    <property type="match status" value="1"/>
</dbReference>
<dbReference type="InterPro" id="IPR017441">
    <property type="entry name" value="Protein_kinase_ATP_BS"/>
</dbReference>
<gene>
    <name evidence="8" type="primary">CDC15_2</name>
    <name evidence="8" type="ORF">H4219_004113</name>
</gene>
<dbReference type="PROSITE" id="PS50011">
    <property type="entry name" value="PROTEIN_KINASE_DOM"/>
    <property type="match status" value="1"/>
</dbReference>
<evidence type="ECO:0000313" key="8">
    <source>
        <dbReference type="EMBL" id="KAJ1915825.1"/>
    </source>
</evidence>
<dbReference type="FunFam" id="3.30.200.20:FF:000042">
    <property type="entry name" value="Aurora kinase A"/>
    <property type="match status" value="1"/>
</dbReference>
<reference evidence="8" key="1">
    <citation type="submission" date="2022-07" db="EMBL/GenBank/DDBJ databases">
        <title>Phylogenomic reconstructions and comparative analyses of Kickxellomycotina fungi.</title>
        <authorList>
            <person name="Reynolds N.K."/>
            <person name="Stajich J.E."/>
            <person name="Barry K."/>
            <person name="Grigoriev I.V."/>
            <person name="Crous P."/>
            <person name="Smith M.E."/>
        </authorList>
    </citation>
    <scope>NUCLEOTIDE SEQUENCE</scope>
    <source>
        <strain evidence="8">NBRC 100468</strain>
    </source>
</reference>
<feature type="region of interest" description="Disordered" evidence="6">
    <location>
        <begin position="512"/>
        <end position="555"/>
    </location>
</feature>
<dbReference type="InterPro" id="IPR050538">
    <property type="entry name" value="MAP_kinase_kinase_kinase"/>
</dbReference>
<dbReference type="InterPro" id="IPR011989">
    <property type="entry name" value="ARM-like"/>
</dbReference>
<evidence type="ECO:0000256" key="3">
    <source>
        <dbReference type="ARBA" id="ARBA00022777"/>
    </source>
</evidence>
<dbReference type="AlphaFoldDB" id="A0A9W8DNB7"/>
<dbReference type="FunFam" id="1.10.510.10:FF:000571">
    <property type="entry name" value="Maternal embryonic leucine zipper kinase"/>
    <property type="match status" value="1"/>
</dbReference>
<feature type="compositionally biased region" description="Low complexity" evidence="6">
    <location>
        <begin position="439"/>
        <end position="450"/>
    </location>
</feature>
<feature type="region of interest" description="Disordered" evidence="6">
    <location>
        <begin position="299"/>
        <end position="321"/>
    </location>
</feature>
<organism evidence="8 9">
    <name type="scientific">Mycoemilia scoparia</name>
    <dbReference type="NCBI Taxonomy" id="417184"/>
    <lineage>
        <taxon>Eukaryota</taxon>
        <taxon>Fungi</taxon>
        <taxon>Fungi incertae sedis</taxon>
        <taxon>Zoopagomycota</taxon>
        <taxon>Kickxellomycotina</taxon>
        <taxon>Kickxellomycetes</taxon>
        <taxon>Kickxellales</taxon>
        <taxon>Kickxellaceae</taxon>
        <taxon>Mycoemilia</taxon>
    </lineage>
</organism>
<proteinExistence type="predicted"/>
<feature type="compositionally biased region" description="Low complexity" evidence="6">
    <location>
        <begin position="512"/>
        <end position="552"/>
    </location>
</feature>
<evidence type="ECO:0000256" key="5">
    <source>
        <dbReference type="PROSITE-ProRule" id="PRU10141"/>
    </source>
</evidence>
<dbReference type="Pfam" id="PF00069">
    <property type="entry name" value="Pkinase"/>
    <property type="match status" value="1"/>
</dbReference>
<dbReference type="SUPFAM" id="SSF48371">
    <property type="entry name" value="ARM repeat"/>
    <property type="match status" value="1"/>
</dbReference>
<evidence type="ECO:0000259" key="7">
    <source>
        <dbReference type="PROSITE" id="PS50011"/>
    </source>
</evidence>
<dbReference type="GO" id="GO:0005524">
    <property type="term" value="F:ATP binding"/>
    <property type="evidence" value="ECO:0007669"/>
    <property type="project" value="UniProtKB-UniRule"/>
</dbReference>
<evidence type="ECO:0000256" key="6">
    <source>
        <dbReference type="SAM" id="MobiDB-lite"/>
    </source>
</evidence>
<keyword evidence="2 5" id="KW-0547">Nucleotide-binding</keyword>
<dbReference type="Gene3D" id="1.10.510.10">
    <property type="entry name" value="Transferase(Phosphotransferase) domain 1"/>
    <property type="match status" value="1"/>
</dbReference>
<evidence type="ECO:0000256" key="2">
    <source>
        <dbReference type="ARBA" id="ARBA00022741"/>
    </source>
</evidence>
<dbReference type="SMART" id="SM00220">
    <property type="entry name" value="S_TKc"/>
    <property type="match status" value="1"/>
</dbReference>
<dbReference type="PANTHER" id="PTHR48016">
    <property type="entry name" value="MAP KINASE KINASE KINASE SSK2-RELATED-RELATED"/>
    <property type="match status" value="1"/>
</dbReference>
<evidence type="ECO:0000256" key="1">
    <source>
        <dbReference type="ARBA" id="ARBA00022679"/>
    </source>
</evidence>
<evidence type="ECO:0000256" key="4">
    <source>
        <dbReference type="ARBA" id="ARBA00022840"/>
    </source>
</evidence>
<sequence>MSKNDARSKKIGEYQLGDCIGKGAFGSVFRALSLKTGQVVAVKQVNLEGFPTKKEAEAAKKEIDLLSNLNHVNIVKYLDFEEDENSLNIILEYCEGGSLQSVLQKFGQFPEPLVGVYTVQILKGLRYLHHQGVIHRDIKAANLLSTKDGKVKLADFGVARFQEGHGTVVGSPYWIAPEVIQLNGSTAASDIWSLGCTIIQLITGKAPYQEISAMAALFRIVQDEHPPLPSSISPMLRHFLKQCFVRNPSKRPSAAMLLHHPWIQSYSVNIDQDSEKDREFENDIAIVREWSNALKNLSSQSVAQYPSHEGTTRERHSSVFYADAPSNNIPWALRNKERHLSMTSENDTGDSGSDLVSPPLSPSSSRSYSLGFYGENEQPPLSYRQQQQQQQQQQSASNSIDAMFQEQLHVTRQRSMTTPSTPTSYPLISTESRTGNRYSVSSNTSGLGSSAMGDNIREGRLIQRASLGVAHDNRRSFTSQASSCNSPELTSRKCSYDYFPSTSTPVIRESQIGSGYQGSSQSQHPQQQQQQQQHQYGHLSSAIPAPISPSIPGLSRLYNDKETREKLRQESLKRWSDGVQDLLVRLGREKDPQITMELCGSVYKRLKECSGVPSSFVQWQLRPIIIAFKNHKENYDVLRGLLTMSNRLVRLHQSLLQSFCINGAIPLVFSLVRGNEGLENLDLRSEALYFLRHLCRSSNAAVIQMVLACDGLRNLSWVLVDITNSYDTVLLNILRMALDALTAFLSSKALLSLLSPSDISSSLLEPNVPDTLGMLFSILGTECLNLTATSQTGRSDFHVALRDAANLLLCISSLDVSVLEQLASIRLLEALFRFLPSFPEQTVLVILHSIRRLSKHPSIVNQLDQGGVLRSVAELIQVTGLHTSGTANKRVSSKAYQDHIVAIIARLCQASPERQLKFVRNQIIFSFVIGCAYKGELPSTQQNARRTLLQLPQLGCEACDALDRYDVFNLFILMMRKPAWCSGVMEALCEWARVDSDSIEPHLISSQTWDAILTTLAQLPSSSPSLEAVAENTHKLLELMPSMACMVAYDHTMPTTLGHLTNRLTAPHSQLPNPAARLGILRILLVLLTYSSQTKPVVEVIESLRRLREVLVHMSETDPAVIIRNTCLDVLALIY</sequence>
<accession>A0A9W8DNB7</accession>
<dbReference type="Proteomes" id="UP001150538">
    <property type="component" value="Unassembled WGS sequence"/>
</dbReference>
<feature type="compositionally biased region" description="Low complexity" evidence="6">
    <location>
        <begin position="351"/>
        <end position="370"/>
    </location>
</feature>
<keyword evidence="9" id="KW-1185">Reference proteome</keyword>
<dbReference type="InterPro" id="IPR011009">
    <property type="entry name" value="Kinase-like_dom_sf"/>
</dbReference>
<feature type="region of interest" description="Disordered" evidence="6">
    <location>
        <begin position="342"/>
        <end position="452"/>
    </location>
</feature>
<name>A0A9W8DNB7_9FUNG</name>